<evidence type="ECO:0000313" key="1">
    <source>
        <dbReference type="EMBL" id="KAA0032170.1"/>
    </source>
</evidence>
<evidence type="ECO:0000313" key="4">
    <source>
        <dbReference type="Proteomes" id="UP000321947"/>
    </source>
</evidence>
<proteinExistence type="predicted"/>
<protein>
    <submittedName>
        <fullName evidence="1">Uncharacterized protein</fullName>
    </submittedName>
</protein>
<accession>A0A5A7SN26</accession>
<evidence type="ECO:0000313" key="3">
    <source>
        <dbReference type="Proteomes" id="UP000321393"/>
    </source>
</evidence>
<dbReference type="AlphaFoldDB" id="A0A5A7SN26"/>
<gene>
    <name evidence="2" type="ORF">E5676_scaffold186G00680</name>
    <name evidence="1" type="ORF">E6C27_scaffold452G00930</name>
</gene>
<dbReference type="EMBL" id="SSTE01021821">
    <property type="protein sequence ID" value="KAA0032170.1"/>
    <property type="molecule type" value="Genomic_DNA"/>
</dbReference>
<name>A0A5A7SN26_CUCMM</name>
<dbReference type="Proteomes" id="UP000321947">
    <property type="component" value="Unassembled WGS sequence"/>
</dbReference>
<comment type="caution">
    <text evidence="1">The sequence shown here is derived from an EMBL/GenBank/DDBJ whole genome shotgun (WGS) entry which is preliminary data.</text>
</comment>
<dbReference type="EMBL" id="SSTD01009294">
    <property type="protein sequence ID" value="TYK14415.1"/>
    <property type="molecule type" value="Genomic_DNA"/>
</dbReference>
<dbReference type="OrthoDB" id="1745344at2759"/>
<organism evidence="1 3">
    <name type="scientific">Cucumis melo var. makuwa</name>
    <name type="common">Oriental melon</name>
    <dbReference type="NCBI Taxonomy" id="1194695"/>
    <lineage>
        <taxon>Eukaryota</taxon>
        <taxon>Viridiplantae</taxon>
        <taxon>Streptophyta</taxon>
        <taxon>Embryophyta</taxon>
        <taxon>Tracheophyta</taxon>
        <taxon>Spermatophyta</taxon>
        <taxon>Magnoliopsida</taxon>
        <taxon>eudicotyledons</taxon>
        <taxon>Gunneridae</taxon>
        <taxon>Pentapetalae</taxon>
        <taxon>rosids</taxon>
        <taxon>fabids</taxon>
        <taxon>Cucurbitales</taxon>
        <taxon>Cucurbitaceae</taxon>
        <taxon>Benincaseae</taxon>
        <taxon>Cucumis</taxon>
    </lineage>
</organism>
<dbReference type="Proteomes" id="UP000321393">
    <property type="component" value="Unassembled WGS sequence"/>
</dbReference>
<sequence>MSIQSPTVRWGNTCNASSLISELFSSGNKIFIVKLNDDNFLLWKFQVVTALED</sequence>
<evidence type="ECO:0000313" key="2">
    <source>
        <dbReference type="EMBL" id="TYK14415.1"/>
    </source>
</evidence>
<reference evidence="3 4" key="1">
    <citation type="submission" date="2019-08" db="EMBL/GenBank/DDBJ databases">
        <title>Draft genome sequences of two oriental melons (Cucumis melo L. var makuwa).</title>
        <authorList>
            <person name="Kwon S.-Y."/>
        </authorList>
    </citation>
    <scope>NUCLEOTIDE SEQUENCE [LARGE SCALE GENOMIC DNA]</scope>
    <source>
        <strain evidence="4">cv. Chang Bougi</strain>
        <strain evidence="3">cv. SW 3</strain>
        <tissue evidence="1">Leaf</tissue>
    </source>
</reference>